<dbReference type="Proteomes" id="UP001501455">
    <property type="component" value="Unassembled WGS sequence"/>
</dbReference>
<accession>A0ABP6TPU8</accession>
<comment type="caution">
    <text evidence="2">The sequence shown here is derived from an EMBL/GenBank/DDBJ whole genome shotgun (WGS) entry which is preliminary data.</text>
</comment>
<sequence>MRSVERMGTRPDTPSTMRISWGAPSRGGMKSVTRTVPLSGVPLGFQDQGVAPVVPPGRRGRLRVVGRAPGTQPPEAVFLGSQQPGEDGVRVEARQAQPVDRAVPADQRCGLHVSDECVIFDAPGHVHLQSNGHVTPRGGCR</sequence>
<feature type="region of interest" description="Disordered" evidence="1">
    <location>
        <begin position="67"/>
        <end position="87"/>
    </location>
</feature>
<proteinExistence type="predicted"/>
<name>A0ABP6TPU8_9ACTN</name>
<feature type="region of interest" description="Disordered" evidence="1">
    <location>
        <begin position="1"/>
        <end position="29"/>
    </location>
</feature>
<evidence type="ECO:0000256" key="1">
    <source>
        <dbReference type="SAM" id="MobiDB-lite"/>
    </source>
</evidence>
<evidence type="ECO:0000313" key="2">
    <source>
        <dbReference type="EMBL" id="GAA3497042.1"/>
    </source>
</evidence>
<dbReference type="EMBL" id="BAAAXF010000028">
    <property type="protein sequence ID" value="GAA3497042.1"/>
    <property type="molecule type" value="Genomic_DNA"/>
</dbReference>
<gene>
    <name evidence="2" type="ORF">GCM10019016_041430</name>
</gene>
<organism evidence="2 3">
    <name type="scientific">Streptomyces prasinosporus</name>
    <dbReference type="NCBI Taxonomy" id="68256"/>
    <lineage>
        <taxon>Bacteria</taxon>
        <taxon>Bacillati</taxon>
        <taxon>Actinomycetota</taxon>
        <taxon>Actinomycetes</taxon>
        <taxon>Kitasatosporales</taxon>
        <taxon>Streptomycetaceae</taxon>
        <taxon>Streptomyces</taxon>
        <taxon>Streptomyces albogriseolus group</taxon>
    </lineage>
</organism>
<reference evidence="3" key="1">
    <citation type="journal article" date="2019" name="Int. J. Syst. Evol. Microbiol.">
        <title>The Global Catalogue of Microorganisms (GCM) 10K type strain sequencing project: providing services to taxonomists for standard genome sequencing and annotation.</title>
        <authorList>
            <consortium name="The Broad Institute Genomics Platform"/>
            <consortium name="The Broad Institute Genome Sequencing Center for Infectious Disease"/>
            <person name="Wu L."/>
            <person name="Ma J."/>
        </authorList>
    </citation>
    <scope>NUCLEOTIDE SEQUENCE [LARGE SCALE GENOMIC DNA]</scope>
    <source>
        <strain evidence="3">JCM 4816</strain>
    </source>
</reference>
<keyword evidence="3" id="KW-1185">Reference proteome</keyword>
<evidence type="ECO:0000313" key="3">
    <source>
        <dbReference type="Proteomes" id="UP001501455"/>
    </source>
</evidence>
<protein>
    <submittedName>
        <fullName evidence="2">Uncharacterized protein</fullName>
    </submittedName>
</protein>